<sequence>MQQSQARADRRRTIFVVAAAIVVGLAIVAYPAVRLVQDSRDRNASTAELGVAADAAGCDAVVEDKTQGNLDHKPDGTPLTYAVSPPSSGPHYQVPASFERKFYTASDRPAMGNLVHNLEHGYTILWYSEKVAADSDKLRTVEKIAKSYSSSDLSGKFLAAPYQAKDGGPAWPAGKDFALSHWGGGPPEAQKGYRQYCADISGAAVKQFTDKYPATDAPEPNAA</sequence>
<feature type="transmembrane region" description="Helical" evidence="1">
    <location>
        <begin position="12"/>
        <end position="33"/>
    </location>
</feature>
<comment type="caution">
    <text evidence="2">The sequence shown here is derived from an EMBL/GenBank/DDBJ whole genome shotgun (WGS) entry which is preliminary data.</text>
</comment>
<keyword evidence="1" id="KW-1133">Transmembrane helix</keyword>
<gene>
    <name evidence="2" type="ORF">GCM10009789_38000</name>
</gene>
<keyword evidence="3" id="KW-1185">Reference proteome</keyword>
<organism evidence="2 3">
    <name type="scientific">Kribbella sancticallisti</name>
    <dbReference type="NCBI Taxonomy" id="460087"/>
    <lineage>
        <taxon>Bacteria</taxon>
        <taxon>Bacillati</taxon>
        <taxon>Actinomycetota</taxon>
        <taxon>Actinomycetes</taxon>
        <taxon>Propionibacteriales</taxon>
        <taxon>Kribbellaceae</taxon>
        <taxon>Kribbella</taxon>
    </lineage>
</organism>
<keyword evidence="1" id="KW-0812">Transmembrane</keyword>
<dbReference type="Pfam" id="PF11303">
    <property type="entry name" value="DUF3105"/>
    <property type="match status" value="1"/>
</dbReference>
<keyword evidence="1" id="KW-0472">Membrane</keyword>
<dbReference type="Proteomes" id="UP001500393">
    <property type="component" value="Unassembled WGS sequence"/>
</dbReference>
<evidence type="ECO:0000313" key="3">
    <source>
        <dbReference type="Proteomes" id="UP001500393"/>
    </source>
</evidence>
<reference evidence="3" key="1">
    <citation type="journal article" date="2019" name="Int. J. Syst. Evol. Microbiol.">
        <title>The Global Catalogue of Microorganisms (GCM) 10K type strain sequencing project: providing services to taxonomists for standard genome sequencing and annotation.</title>
        <authorList>
            <consortium name="The Broad Institute Genomics Platform"/>
            <consortium name="The Broad Institute Genome Sequencing Center for Infectious Disease"/>
            <person name="Wu L."/>
            <person name="Ma J."/>
        </authorList>
    </citation>
    <scope>NUCLEOTIDE SEQUENCE [LARGE SCALE GENOMIC DNA]</scope>
    <source>
        <strain evidence="3">JCM 14969</strain>
    </source>
</reference>
<protein>
    <recommendedName>
        <fullName evidence="4">DUF3105 domain-containing protein</fullName>
    </recommendedName>
</protein>
<dbReference type="InterPro" id="IPR021454">
    <property type="entry name" value="DUF3105"/>
</dbReference>
<name>A0ABP4PGH9_9ACTN</name>
<evidence type="ECO:0000256" key="1">
    <source>
        <dbReference type="SAM" id="Phobius"/>
    </source>
</evidence>
<accession>A0ABP4PGH9</accession>
<proteinExistence type="predicted"/>
<evidence type="ECO:0008006" key="4">
    <source>
        <dbReference type="Google" id="ProtNLM"/>
    </source>
</evidence>
<dbReference type="EMBL" id="BAAAOS010000020">
    <property type="protein sequence ID" value="GAA1580539.1"/>
    <property type="molecule type" value="Genomic_DNA"/>
</dbReference>
<evidence type="ECO:0000313" key="2">
    <source>
        <dbReference type="EMBL" id="GAA1580539.1"/>
    </source>
</evidence>